<dbReference type="STRING" id="941907.SAMN06295910_0473"/>
<feature type="transmembrane region" description="Helical" evidence="1">
    <location>
        <begin position="12"/>
        <end position="30"/>
    </location>
</feature>
<evidence type="ECO:0000313" key="3">
    <source>
        <dbReference type="Proteomes" id="UP000192934"/>
    </source>
</evidence>
<dbReference type="EMBL" id="LT840185">
    <property type="protein sequence ID" value="SMF61484.1"/>
    <property type="molecule type" value="Genomic_DNA"/>
</dbReference>
<keyword evidence="1" id="KW-0472">Membrane</keyword>
<dbReference type="Pfam" id="PF14248">
    <property type="entry name" value="DUF4345"/>
    <property type="match status" value="1"/>
</dbReference>
<dbReference type="AlphaFoldDB" id="A0A1X7FZD1"/>
<evidence type="ECO:0008006" key="4">
    <source>
        <dbReference type="Google" id="ProtNLM"/>
    </source>
</evidence>
<evidence type="ECO:0000313" key="2">
    <source>
        <dbReference type="EMBL" id="SMF61484.1"/>
    </source>
</evidence>
<dbReference type="RefSeq" id="WP_085217345.1">
    <property type="nucleotide sequence ID" value="NZ_LT840185.1"/>
</dbReference>
<feature type="transmembrane region" description="Helical" evidence="1">
    <location>
        <begin position="77"/>
        <end position="98"/>
    </location>
</feature>
<proteinExistence type="predicted"/>
<feature type="transmembrane region" description="Helical" evidence="1">
    <location>
        <begin position="50"/>
        <end position="70"/>
    </location>
</feature>
<name>A0A1X7FZD1_9SPHN</name>
<organism evidence="2 3">
    <name type="scientific">Allosphingosinicella indica</name>
    <dbReference type="NCBI Taxonomy" id="941907"/>
    <lineage>
        <taxon>Bacteria</taxon>
        <taxon>Pseudomonadati</taxon>
        <taxon>Pseudomonadota</taxon>
        <taxon>Alphaproteobacteria</taxon>
        <taxon>Sphingomonadales</taxon>
        <taxon>Sphingomonadaceae</taxon>
        <taxon>Allosphingosinicella</taxon>
    </lineage>
</organism>
<keyword evidence="1" id="KW-1133">Transmembrane helix</keyword>
<dbReference type="InterPro" id="IPR025597">
    <property type="entry name" value="DUF4345"/>
</dbReference>
<gene>
    <name evidence="2" type="ORF">SAMN06295910_0473</name>
</gene>
<dbReference type="OrthoDB" id="7619515at2"/>
<reference evidence="3" key="1">
    <citation type="submission" date="2017-04" db="EMBL/GenBank/DDBJ databases">
        <authorList>
            <person name="Varghese N."/>
            <person name="Submissions S."/>
        </authorList>
    </citation>
    <scope>NUCLEOTIDE SEQUENCE [LARGE SCALE GENOMIC DNA]</scope>
    <source>
        <strain evidence="3">Dd16</strain>
    </source>
</reference>
<dbReference type="Proteomes" id="UP000192934">
    <property type="component" value="Chromosome I"/>
</dbReference>
<feature type="transmembrane region" description="Helical" evidence="1">
    <location>
        <begin position="104"/>
        <end position="124"/>
    </location>
</feature>
<sequence>MRADSEKRLLQITVAAACLVPLLAGGAGILRSAEILPGVAAPLPIDLDSHFRYLSGLLFGIGIAFAFAIPRIERNGALVRALGLIVVAGGLARLVSLIQHGPPGSGHIFGLVMELGVVPAIMLWQARVARRFGR</sequence>
<accession>A0A1X7FZD1</accession>
<protein>
    <recommendedName>
        <fullName evidence="4">DUF4345 domain-containing protein</fullName>
    </recommendedName>
</protein>
<evidence type="ECO:0000256" key="1">
    <source>
        <dbReference type="SAM" id="Phobius"/>
    </source>
</evidence>
<keyword evidence="3" id="KW-1185">Reference proteome</keyword>
<keyword evidence="1" id="KW-0812">Transmembrane</keyword>